<dbReference type="AlphaFoldDB" id="M5R7V3"/>
<feature type="region of interest" description="Disordered" evidence="1">
    <location>
        <begin position="1"/>
        <end position="97"/>
    </location>
</feature>
<accession>M5R7V3</accession>
<reference evidence="3 4" key="1">
    <citation type="journal article" date="2013" name="Mar. Genomics">
        <title>Expression of sulfatases in Rhodopirellula baltica and the diversity of sulfatases in the genus Rhodopirellula.</title>
        <authorList>
            <person name="Wegner C.E."/>
            <person name="Richter-Heitmann T."/>
            <person name="Klindworth A."/>
            <person name="Klockow C."/>
            <person name="Richter M."/>
            <person name="Achstetter T."/>
            <person name="Glockner F.O."/>
            <person name="Harder J."/>
        </authorList>
    </citation>
    <scope>NUCLEOTIDE SEQUENCE [LARGE SCALE GENOMIC DNA]</scope>
    <source>
        <strain evidence="3 4">SM1</strain>
    </source>
</reference>
<feature type="region of interest" description="Disordered" evidence="1">
    <location>
        <begin position="235"/>
        <end position="256"/>
    </location>
</feature>
<comment type="caution">
    <text evidence="3">The sequence shown here is derived from an EMBL/GenBank/DDBJ whole genome shotgun (WGS) entry which is preliminary data.</text>
</comment>
<evidence type="ECO:0000313" key="3">
    <source>
        <dbReference type="EMBL" id="EMI15465.1"/>
    </source>
</evidence>
<feature type="region of interest" description="Disordered" evidence="1">
    <location>
        <begin position="271"/>
        <end position="347"/>
    </location>
</feature>
<gene>
    <name evidence="3" type="ORF">RMSM_07612</name>
</gene>
<evidence type="ECO:0000256" key="1">
    <source>
        <dbReference type="SAM" id="MobiDB-lite"/>
    </source>
</evidence>
<evidence type="ECO:0000256" key="2">
    <source>
        <dbReference type="SAM" id="Phobius"/>
    </source>
</evidence>
<dbReference type="PATRIC" id="fig|1265738.3.peg.7601"/>
<name>M5R7V3_9BACT</name>
<feature type="transmembrane region" description="Helical" evidence="2">
    <location>
        <begin position="136"/>
        <end position="155"/>
    </location>
</feature>
<keyword evidence="2" id="KW-0472">Membrane</keyword>
<feature type="compositionally biased region" description="Polar residues" evidence="1">
    <location>
        <begin position="292"/>
        <end position="301"/>
    </location>
</feature>
<proteinExistence type="predicted"/>
<feature type="compositionally biased region" description="Polar residues" evidence="1">
    <location>
        <begin position="335"/>
        <end position="347"/>
    </location>
</feature>
<keyword evidence="4" id="KW-1185">Reference proteome</keyword>
<keyword evidence="2" id="KW-1133">Transmembrane helix</keyword>
<sequence>MGDEHAATALPPTLFQLKNLTPSKLASPTSTSPTSISSESETPMAAPQTVTPAASPSQPNELHAAENPTPTNTCDAPAEAVPTKAAPHNAPISASPRSSAASIASEIFVSSESPAKTNAPTVTLADQSNSRNWQQMISANALVIAMLLLVIVFAVKVSRRATESTSEPAIADSQISDLLPPEDLVVFADENLGTESARHEKTKPATPPAAKANAALMAPESPSAKIAAAEVDVPAPKDDPKLSAGTPANTVSAPGGIDPAIAALNATVHSHKAPTSNVSTSTPQPTSAASPNGTVNASQPLHSDLPDLSAAKPTSINASAPSTPQESATPRGISNWEQYLPSQPTAN</sequence>
<keyword evidence="2" id="KW-0812">Transmembrane</keyword>
<evidence type="ECO:0000313" key="4">
    <source>
        <dbReference type="Proteomes" id="UP000011991"/>
    </source>
</evidence>
<feature type="compositionally biased region" description="Low complexity" evidence="1">
    <location>
        <begin position="21"/>
        <end position="43"/>
    </location>
</feature>
<feature type="compositionally biased region" description="Low complexity" evidence="1">
    <location>
        <begin position="279"/>
        <end position="291"/>
    </location>
</feature>
<feature type="region of interest" description="Disordered" evidence="1">
    <location>
        <begin position="194"/>
        <end position="223"/>
    </location>
</feature>
<organism evidence="3 4">
    <name type="scientific">Rhodopirellula maiorica SM1</name>
    <dbReference type="NCBI Taxonomy" id="1265738"/>
    <lineage>
        <taxon>Bacteria</taxon>
        <taxon>Pseudomonadati</taxon>
        <taxon>Planctomycetota</taxon>
        <taxon>Planctomycetia</taxon>
        <taxon>Pirellulales</taxon>
        <taxon>Pirellulaceae</taxon>
        <taxon>Novipirellula</taxon>
    </lineage>
</organism>
<dbReference type="EMBL" id="ANOG01001085">
    <property type="protein sequence ID" value="EMI15465.1"/>
    <property type="molecule type" value="Genomic_DNA"/>
</dbReference>
<protein>
    <submittedName>
        <fullName evidence="3">Uncharacterized protein</fullName>
    </submittedName>
</protein>
<dbReference type="Proteomes" id="UP000011991">
    <property type="component" value="Unassembled WGS sequence"/>
</dbReference>
<feature type="compositionally biased region" description="Polar residues" evidence="1">
    <location>
        <begin position="48"/>
        <end position="60"/>
    </location>
</feature>
<feature type="compositionally biased region" description="Polar residues" evidence="1">
    <location>
        <begin position="312"/>
        <end position="328"/>
    </location>
</feature>